<organism evidence="2">
    <name type="scientific">Dermatophagoides farinae</name>
    <name type="common">American house dust mite</name>
    <dbReference type="NCBI Taxonomy" id="6954"/>
    <lineage>
        <taxon>Eukaryota</taxon>
        <taxon>Metazoa</taxon>
        <taxon>Ecdysozoa</taxon>
        <taxon>Arthropoda</taxon>
        <taxon>Chelicerata</taxon>
        <taxon>Arachnida</taxon>
        <taxon>Acari</taxon>
        <taxon>Acariformes</taxon>
        <taxon>Sarcoptiformes</taxon>
        <taxon>Astigmata</taxon>
        <taxon>Psoroptidia</taxon>
        <taxon>Analgoidea</taxon>
        <taxon>Pyroglyphidae</taxon>
        <taxon>Dermatophagoidinae</taxon>
        <taxon>Dermatophagoides</taxon>
    </lineage>
</organism>
<keyword evidence="1" id="KW-0472">Membrane</keyword>
<evidence type="ECO:0000256" key="1">
    <source>
        <dbReference type="SAM" id="Phobius"/>
    </source>
</evidence>
<dbReference type="OrthoDB" id="6503447at2759"/>
<proteinExistence type="predicted"/>
<dbReference type="AlphaFoldDB" id="A0A9D4SEA9"/>
<sequence>MNADHNDDHDDEQTYNTLILQYQFKVNAFCAATIFMAGNGIYLVAKNQSIQRTLLAILDQWNEHSSKIPLMIESIEKLYVGYHINQLCQQLAHKLERILKLDTNEQHKEMFSFCFILYRDKLVYKYESSTRVRLKPSDLCMIMLLACDIQNDSNRIHTMESQRLIFLQSSSSYIPIPHVYRKIVINKDLYVICLSELSSLLLISLPSLINSVTGYRTTVTEWPHNSKRSIDYLIKCIRSMDQYMCRNFDETLPRRQHLFNMDSLENLNRLAKKAHSRRSSQTDPLIREQTDRIFSVLMDNLHQTYEKVFKTLHGQIDDSNQLVVDRKHQLSQIISNQIDQMVNLESCLDFIRLKYSSNVTLLNNLQGLQVYNNLLAFILVDRIENHFLQDYRRVIQADIQILYSHLLQGAYCRAIQQNQNIVFWRHLQFHFVYACWSDRTRSSIHENSRETVNTSTIKMVENTAKYHQMDR</sequence>
<evidence type="ECO:0000313" key="2">
    <source>
        <dbReference type="EMBL" id="KAH7639024.1"/>
    </source>
</evidence>
<protein>
    <submittedName>
        <fullName evidence="2">Uncharacterized protein</fullName>
    </submittedName>
</protein>
<keyword evidence="1" id="KW-0812">Transmembrane</keyword>
<accession>A0A9D4SEA9</accession>
<reference evidence="2" key="1">
    <citation type="submission" date="2020-06" db="EMBL/GenBank/DDBJ databases">
        <authorList>
            <person name="Ji K."/>
            <person name="Li J."/>
        </authorList>
    </citation>
    <scope>NUCLEOTIDE SEQUENCE</scope>
    <source>
        <strain evidence="2">JKM2019</strain>
        <tissue evidence="2">Whole body</tissue>
    </source>
</reference>
<feature type="transmembrane region" description="Helical" evidence="1">
    <location>
        <begin position="26"/>
        <end position="45"/>
    </location>
</feature>
<reference evidence="2" key="2">
    <citation type="journal article" date="2021" name="World Allergy Organ. J.">
        <title>Chromosome-level assembly of Dermatophagoides farinae genome and transcriptome reveals two novel allergens Der f 37 and Der f 39.</title>
        <authorList>
            <person name="Chen J."/>
            <person name="Cai Z."/>
            <person name="Fan D."/>
            <person name="Hu J."/>
            <person name="Hou Y."/>
            <person name="He Y."/>
            <person name="Zhang Z."/>
            <person name="Zhao Z."/>
            <person name="Gao P."/>
            <person name="Hu W."/>
            <person name="Sun J."/>
            <person name="Li J."/>
            <person name="Ji K."/>
        </authorList>
    </citation>
    <scope>NUCLEOTIDE SEQUENCE</scope>
    <source>
        <strain evidence="2">JKM2019</strain>
    </source>
</reference>
<dbReference type="Proteomes" id="UP000828236">
    <property type="component" value="Unassembled WGS sequence"/>
</dbReference>
<gene>
    <name evidence="2" type="ORF">HUG17_3057</name>
</gene>
<dbReference type="EMBL" id="SDOV01000007">
    <property type="protein sequence ID" value="KAH7639024.1"/>
    <property type="molecule type" value="Genomic_DNA"/>
</dbReference>
<comment type="caution">
    <text evidence="2">The sequence shown here is derived from an EMBL/GenBank/DDBJ whole genome shotgun (WGS) entry which is preliminary data.</text>
</comment>
<name>A0A9D4SEA9_DERFA</name>
<keyword evidence="1" id="KW-1133">Transmembrane helix</keyword>